<dbReference type="InterPro" id="IPR002656">
    <property type="entry name" value="Acyl_transf_3_dom"/>
</dbReference>
<feature type="transmembrane region" description="Helical" evidence="2">
    <location>
        <begin position="687"/>
        <end position="705"/>
    </location>
</feature>
<dbReference type="FunCoup" id="W5JMI9">
    <property type="interactions" value="5"/>
</dbReference>
<dbReference type="Proteomes" id="UP000000673">
    <property type="component" value="Unassembled WGS sequence"/>
</dbReference>
<feature type="transmembrane region" description="Helical" evidence="2">
    <location>
        <begin position="525"/>
        <end position="541"/>
    </location>
</feature>
<dbReference type="VEuPathDB" id="VectorBase:ADAC004293"/>
<feature type="region of interest" description="Disordered" evidence="1">
    <location>
        <begin position="1234"/>
        <end position="1273"/>
    </location>
</feature>
<evidence type="ECO:0000313" key="5">
    <source>
        <dbReference type="EnsemblMetazoa" id="ADAC004293-PA"/>
    </source>
</evidence>
<dbReference type="VEuPathDB" id="VectorBase:ADAR2_004110"/>
<protein>
    <recommendedName>
        <fullName evidence="3">Nose resistant-to-fluoxetine protein N-terminal domain-containing protein</fullName>
    </recommendedName>
</protein>
<feature type="region of interest" description="Disordered" evidence="1">
    <location>
        <begin position="1688"/>
        <end position="1723"/>
    </location>
</feature>
<evidence type="ECO:0000256" key="1">
    <source>
        <dbReference type="SAM" id="MobiDB-lite"/>
    </source>
</evidence>
<evidence type="ECO:0000256" key="2">
    <source>
        <dbReference type="SAM" id="Phobius"/>
    </source>
</evidence>
<gene>
    <name evidence="4" type="ORF">AND_004293</name>
</gene>
<feature type="transmembrane region" description="Helical" evidence="2">
    <location>
        <begin position="548"/>
        <end position="566"/>
    </location>
</feature>
<evidence type="ECO:0000259" key="3">
    <source>
        <dbReference type="SMART" id="SM00703"/>
    </source>
</evidence>
<feature type="region of interest" description="Disordered" evidence="1">
    <location>
        <begin position="1480"/>
        <end position="1509"/>
    </location>
</feature>
<feature type="transmembrane region" description="Helical" evidence="2">
    <location>
        <begin position="656"/>
        <end position="675"/>
    </location>
</feature>
<keyword evidence="2" id="KW-1133">Transmembrane helix</keyword>
<reference evidence="5" key="4">
    <citation type="submission" date="2015-06" db="UniProtKB">
        <authorList>
            <consortium name="EnsemblMetazoa"/>
        </authorList>
    </citation>
    <scope>IDENTIFICATION</scope>
</reference>
<feature type="transmembrane region" description="Helical" evidence="2">
    <location>
        <begin position="398"/>
        <end position="422"/>
    </location>
</feature>
<keyword evidence="2" id="KW-0472">Membrane</keyword>
<dbReference type="GO" id="GO:0016747">
    <property type="term" value="F:acyltransferase activity, transferring groups other than amino-acyl groups"/>
    <property type="evidence" value="ECO:0007669"/>
    <property type="project" value="InterPro"/>
</dbReference>
<dbReference type="SMART" id="SM00703">
    <property type="entry name" value="NRF"/>
    <property type="match status" value="1"/>
</dbReference>
<feature type="transmembrane region" description="Helical" evidence="2">
    <location>
        <begin position="725"/>
        <end position="750"/>
    </location>
</feature>
<dbReference type="eggNOG" id="KOG3700">
    <property type="taxonomic scope" value="Eukaryota"/>
</dbReference>
<feature type="region of interest" description="Disordered" evidence="1">
    <location>
        <begin position="1148"/>
        <end position="1187"/>
    </location>
</feature>
<dbReference type="InterPro" id="IPR052728">
    <property type="entry name" value="O2_lipid_transport_reg"/>
</dbReference>
<reference evidence="4 6" key="1">
    <citation type="journal article" date="2010" name="BMC Genomics">
        <title>Combination of measures distinguishes pre-miRNAs from other stem-loops in the genome of the newly sequenced Anopheles darlingi.</title>
        <authorList>
            <person name="Mendes N.D."/>
            <person name="Freitas A.T."/>
            <person name="Vasconcelos A.T."/>
            <person name="Sagot M.F."/>
        </authorList>
    </citation>
    <scope>NUCLEOTIDE SEQUENCE</scope>
</reference>
<dbReference type="Pfam" id="PF20146">
    <property type="entry name" value="NRF"/>
    <property type="match status" value="1"/>
</dbReference>
<name>W5JMI9_ANODA</name>
<sequence>MARPDHGPPKQTPPRTLRHNQIRKSENESMKGECSSVASECSTSSRNRESASDSDSAKAIHWRGASIELIIEPAVRARGSIDLLDDSSGKYTKGFFWGNNYWTGSMDQCSYIHQNESDSAETPKKKGRNTDITYINGNFLGTSELEHENPPFMPGFYMAKILINGTESFNAIRTVVVGLCLPSACSIADVETLLKLDITRRHVAQELVGVRSPTLNNFSLWDDLTFRILFIISTIVTILLISGTGYDLILRRRYKAQLRIKSYCKELTSDMTSGLGCTTYDLTQREPEENGKGNCTVIRVPTGVNNNNSDENLAVELAATEETKLSIWSELLLSFSVVTNFKAICDKHVGNDTIPSIHGLRAISMAWVILGHTMIVVFKYSDNMELRKVVEKEFLFQIVLNGAYSVDTFFFISGFLVSFIYFRTNAKGKLEKLTKGVNELTAGTFHFFGLVGYRFVRLTAPYLYVLGMVEVVMRYLEQNSVFEPPTQDHINCPKYWWRNILYINTLFPVEQMCMLWSWYLADDTQFYIIGALILIIAVRHFKFAATMMSVFMVSAWATTAYIAFSNNHMPDADDPFALFDKIYDKPWTRLGPYLVGMSVGWILFKTNCKIKMSLLTVISGWVTSTMMMLYLLFGLYNTTLTQTAAAAYSSLSHTGWAIGCGWVIVACSSGYGGWVNNLLSAPILYPFSRVTYCAYLVHPIINRIFALESDTPIHMTPNALTTVYLGQVASSYVLAFIISLAFEAPVVTMLKILSPNRKKREGPHSIGSRNSRFVDGSLINPSYRTAKHLFRDSHKRVHRIPLARLDDDDDEDEAIVEFSITIQASLGTWPHIIPTTTKNDLAKEFLDIRARPGHEPRVFRGGSAVQNATRIAARVGCILWRGQCRDRMSPVSSLILLACAVVVVWWPGETRAQSNYASQANSIEYQGEGLPGEATLNGVVTKLDDLSPIIFLNRTKAVLNCAAGYMQVDMKFNDPFYGIAYADYDRNSACQTTGKGALSYEIKLPLKGCGTRQGPQRVFTNNIVVRFHPGLEMDGDEIITIVCRYPPPVAPIPAGLPAPIINEAAIVEPPLKGIQILFIICAIMFLTLLLLGLGVSYYCLRRRPIPIVRRVIHVGSGSEITALESGSIGSGVSGFKVARPVVPMQQIQSSSGSEGALIPSDYPSESQSENEEGLETGSLPVSSRGSSSYENGAYVHDGLSLASASEHLHEMHMTTVGSAVMAAMPPSPKFDIQVRVKRSPPPPSLHSSLSMTGSSASETESNSSTLVSHNNNLSTILETQEDRDSVMTTESMAVDGEPLPRQSQFTYIPELHTAPAHLDYSPSPPPPPPPAPPSKAHHNTMVTTTTATNRRWSEVPDGPRHDTHSLTELVDASHLYQLTGTDVTSIITNNNNNQHTNRRLEEQSFQQLLPEPPISVYKKPELKSHVVDDLFLTTVTERTTIEDIERHKRLVTEYKPRPVPPPVDPTWDVTIRNYQDQAQRQWEDFSDVSSASGAPSVRSMEPSSMPVPSSTYLPSAYAADELRSPELVGNMKPVDLPPEDRSVSNWDVLIRVLQDVDMPDTSISTAALHTDLHRYPLQRQLSYDDKIKWKEIITTESTLRTMLSEATVREDFERIRSDARYENLFEPRSWDVIIRILAPPEDVELRQSKRSKKRETWDTRSRRSSLPTLYEYDSDGDSSVRTITQEPQLVPATHGYGPAGNGSVASGSRSRRTSRSSFNSNNIDMRSMSEVIVDFGRMSGGPTGSSVGRGGSGEPSEEGSSYIVAHSKSYFDEDDDEEERYDQRSLQRSLSHPSLARSASEFTERWIIPDDMDLRQDSEPNNSVYGATATEDTRTTYIKQSRTTVSRERRDNW</sequence>
<feature type="compositionally biased region" description="Polar residues" evidence="1">
    <location>
        <begin position="1835"/>
        <end position="1844"/>
    </location>
</feature>
<reference evidence="4" key="2">
    <citation type="submission" date="2010-05" db="EMBL/GenBank/DDBJ databases">
        <authorList>
            <person name="Almeida L.G."/>
            <person name="Nicolas M.F."/>
            <person name="Souza R.C."/>
            <person name="Vasconcelos A.T.R."/>
        </authorList>
    </citation>
    <scope>NUCLEOTIDE SEQUENCE</scope>
</reference>
<evidence type="ECO:0000313" key="4">
    <source>
        <dbReference type="EMBL" id="ETN63969.1"/>
    </source>
</evidence>
<feature type="region of interest" description="Disordered" evidence="1">
    <location>
        <begin position="1735"/>
        <end position="1760"/>
    </location>
</feature>
<dbReference type="Pfam" id="PF01757">
    <property type="entry name" value="Acyl_transf_3"/>
    <property type="match status" value="1"/>
</dbReference>
<dbReference type="PANTHER" id="PTHR11161">
    <property type="entry name" value="O-ACYLTRANSFERASE"/>
    <property type="match status" value="1"/>
</dbReference>
<feature type="compositionally biased region" description="Low complexity" evidence="1">
    <location>
        <begin position="1495"/>
        <end position="1509"/>
    </location>
</feature>
<feature type="compositionally biased region" description="Low complexity" evidence="1">
    <location>
        <begin position="1178"/>
        <end position="1187"/>
    </location>
</feature>
<feature type="region of interest" description="Disordered" evidence="1">
    <location>
        <begin position="1813"/>
        <end position="1853"/>
    </location>
</feature>
<feature type="compositionally biased region" description="Low complexity" evidence="1">
    <location>
        <begin position="33"/>
        <end position="45"/>
    </location>
</feature>
<feature type="compositionally biased region" description="Gly residues" evidence="1">
    <location>
        <begin position="1738"/>
        <end position="1753"/>
    </location>
</feature>
<dbReference type="PANTHER" id="PTHR11161:SF72">
    <property type="entry name" value="FI21449P1"/>
    <property type="match status" value="1"/>
</dbReference>
<keyword evidence="2" id="KW-0812">Transmembrane</keyword>
<feature type="transmembrane region" description="Helical" evidence="2">
    <location>
        <begin position="224"/>
        <end position="249"/>
    </location>
</feature>
<reference evidence="4" key="3">
    <citation type="journal article" date="2013" name="Nucleic Acids Res.">
        <title>The genome of Anopheles darlingi, the main neotropical malaria vector.</title>
        <authorList>
            <person name="Marinotti O."/>
            <person name="Cerqueira G.C."/>
            <person name="de Almeida L.G."/>
            <person name="Ferro M.I."/>
            <person name="Loreto E.L."/>
            <person name="Zaha A."/>
            <person name="Teixeira S.M."/>
            <person name="Wespiser A.R."/>
            <person name="Almeida E Silva A."/>
            <person name="Schlindwein A.D."/>
            <person name="Pacheco A.C."/>
            <person name="Silva A.L."/>
            <person name="Graveley B.R."/>
            <person name="Walenz B.P."/>
            <person name="Lima Bde A."/>
            <person name="Ribeiro C.A."/>
            <person name="Nunes-Silva C.G."/>
            <person name="de Carvalho C.R."/>
            <person name="Soares C.M."/>
            <person name="de Menezes C.B."/>
            <person name="Matiolli C."/>
            <person name="Caffrey D."/>
            <person name="Araujo D.A."/>
            <person name="de Oliveira D.M."/>
            <person name="Golenbock D."/>
            <person name="Grisard E.C."/>
            <person name="Fantinatti-Garboggini F."/>
            <person name="de Carvalho F.M."/>
            <person name="Barcellos F.G."/>
            <person name="Prosdocimi F."/>
            <person name="May G."/>
            <person name="Azevedo Junior G.M."/>
            <person name="Guimaraes G.M."/>
            <person name="Goldman G.H."/>
            <person name="Padilha I.Q."/>
            <person name="Batista Jda S."/>
            <person name="Ferro J.A."/>
            <person name="Ribeiro J.M."/>
            <person name="Fietto J.L."/>
            <person name="Dabbas K.M."/>
            <person name="Cerdeira L."/>
            <person name="Agnez-Lima L.F."/>
            <person name="Brocchi M."/>
            <person name="de Carvalho M.O."/>
            <person name="Teixeira Mde M."/>
            <person name="Diniz Maia Mde M."/>
            <person name="Goldman M.H."/>
            <person name="Cruz Schneider M.P."/>
            <person name="Felipe M.S."/>
            <person name="Hungria M."/>
            <person name="Nicolas M.F."/>
            <person name="Pereira M."/>
            <person name="Montes M.A."/>
            <person name="Cantao M.E."/>
            <person name="Vincentz M."/>
            <person name="Rafael M.S."/>
            <person name="Silverman N."/>
            <person name="Stoco P.H."/>
            <person name="Souza R.C."/>
            <person name="Vicentini R."/>
            <person name="Gazzinelli R.T."/>
            <person name="Neves Rde O."/>
            <person name="Silva R."/>
            <person name="Astolfi-Filho S."/>
            <person name="Maciel T.E."/>
            <person name="Urmenyi T.P."/>
            <person name="Tadei W.P."/>
            <person name="Camargo E.P."/>
            <person name="de Vasconcelos A.T."/>
        </authorList>
    </citation>
    <scope>NUCLEOTIDE SEQUENCE</scope>
</reference>
<accession>W5JMI9</accession>
<dbReference type="VEuPathDB" id="VectorBase:ADAR2_005840"/>
<evidence type="ECO:0000313" key="6">
    <source>
        <dbReference type="Proteomes" id="UP000000673"/>
    </source>
</evidence>
<feature type="transmembrane region" description="Helical" evidence="2">
    <location>
        <begin position="616"/>
        <end position="636"/>
    </location>
</feature>
<keyword evidence="6" id="KW-1185">Reference proteome</keyword>
<feature type="transmembrane region" description="Helical" evidence="2">
    <location>
        <begin position="1076"/>
        <end position="1100"/>
    </location>
</feature>
<dbReference type="HOGENOM" id="CLU_236833_0_0_1"/>
<feature type="compositionally biased region" description="Basic and acidic residues" evidence="1">
    <location>
        <begin position="46"/>
        <end position="58"/>
    </location>
</feature>
<dbReference type="EnsemblMetazoa" id="ADAC004293-RA">
    <property type="protein sequence ID" value="ADAC004293-PA"/>
    <property type="gene ID" value="ADAC004293"/>
</dbReference>
<feature type="compositionally biased region" description="Pro residues" evidence="1">
    <location>
        <begin position="1322"/>
        <end position="1333"/>
    </location>
</feature>
<dbReference type="EMBL" id="ADMH02001137">
    <property type="protein sequence ID" value="ETN63969.1"/>
    <property type="molecule type" value="Genomic_DNA"/>
</dbReference>
<proteinExistence type="predicted"/>
<feature type="region of interest" description="Disordered" evidence="1">
    <location>
        <begin position="1"/>
        <end position="58"/>
    </location>
</feature>
<feature type="domain" description="Nose resistant-to-fluoxetine protein N-terminal" evidence="3">
    <location>
        <begin position="38"/>
        <end position="210"/>
    </location>
</feature>
<dbReference type="InterPro" id="IPR006621">
    <property type="entry name" value="Nose-resist-to-fluoxetine_N"/>
</dbReference>
<dbReference type="STRING" id="43151.W5JMI9"/>
<feature type="transmembrane region" description="Helical" evidence="2">
    <location>
        <begin position="586"/>
        <end position="604"/>
    </location>
</feature>
<organism evidence="4">
    <name type="scientific">Anopheles darlingi</name>
    <name type="common">Mosquito</name>
    <dbReference type="NCBI Taxonomy" id="43151"/>
    <lineage>
        <taxon>Eukaryota</taxon>
        <taxon>Metazoa</taxon>
        <taxon>Ecdysozoa</taxon>
        <taxon>Arthropoda</taxon>
        <taxon>Hexapoda</taxon>
        <taxon>Insecta</taxon>
        <taxon>Pterygota</taxon>
        <taxon>Neoptera</taxon>
        <taxon>Endopterygota</taxon>
        <taxon>Diptera</taxon>
        <taxon>Nematocera</taxon>
        <taxon>Culicoidea</taxon>
        <taxon>Culicidae</taxon>
        <taxon>Anophelinae</taxon>
        <taxon>Anopheles</taxon>
    </lineage>
</organism>
<feature type="region of interest" description="Disordered" evidence="1">
    <location>
        <begin position="1315"/>
        <end position="1338"/>
    </location>
</feature>
<feature type="transmembrane region" description="Helical" evidence="2">
    <location>
        <begin position="360"/>
        <end position="378"/>
    </location>
</feature>
<feature type="compositionally biased region" description="Low complexity" evidence="1">
    <location>
        <begin position="1245"/>
        <end position="1265"/>
    </location>
</feature>